<dbReference type="SUPFAM" id="SSF46626">
    <property type="entry name" value="Cytochrome c"/>
    <property type="match status" value="1"/>
</dbReference>
<dbReference type="PANTHER" id="PTHR35889">
    <property type="entry name" value="CYCLOINULO-OLIGOSACCHARIDE FRUCTANOTRANSFERASE-RELATED"/>
    <property type="match status" value="1"/>
</dbReference>
<evidence type="ECO:0008006" key="8">
    <source>
        <dbReference type="Google" id="ProtNLM"/>
    </source>
</evidence>
<dbReference type="AlphaFoldDB" id="A0A2D0NCV3"/>
<accession>A0A2D0NCV3</accession>
<dbReference type="Proteomes" id="UP000223913">
    <property type="component" value="Unassembled WGS sequence"/>
</dbReference>
<dbReference type="RefSeq" id="WP_099150602.1">
    <property type="nucleotide sequence ID" value="NZ_PDUD01000019.1"/>
</dbReference>
<dbReference type="PANTHER" id="PTHR35889:SF3">
    <property type="entry name" value="F-BOX DOMAIN-CONTAINING PROTEIN"/>
    <property type="match status" value="1"/>
</dbReference>
<dbReference type="InterPro" id="IPR022655">
    <property type="entry name" value="DUF1553"/>
</dbReference>
<dbReference type="GO" id="GO:0020037">
    <property type="term" value="F:heme binding"/>
    <property type="evidence" value="ECO:0007669"/>
    <property type="project" value="InterPro"/>
</dbReference>
<feature type="chain" id="PRO_5012135463" description="Cytochrome c domain-containing protein" evidence="2">
    <location>
        <begin position="20"/>
        <end position="1017"/>
    </location>
</feature>
<evidence type="ECO:0000256" key="2">
    <source>
        <dbReference type="SAM" id="SignalP"/>
    </source>
</evidence>
<dbReference type="GO" id="GO:0009055">
    <property type="term" value="F:electron transfer activity"/>
    <property type="evidence" value="ECO:0007669"/>
    <property type="project" value="InterPro"/>
</dbReference>
<feature type="domain" description="Cytochrome C Planctomycete-type" evidence="5">
    <location>
        <begin position="48"/>
        <end position="109"/>
    </location>
</feature>
<dbReference type="Pfam" id="PF07635">
    <property type="entry name" value="PSCyt1"/>
    <property type="match status" value="1"/>
</dbReference>
<feature type="domain" description="DUF1553" evidence="4">
    <location>
        <begin position="707"/>
        <end position="959"/>
    </location>
</feature>
<dbReference type="Pfam" id="PF07583">
    <property type="entry name" value="PSCyt2"/>
    <property type="match status" value="1"/>
</dbReference>
<reference evidence="6 7" key="1">
    <citation type="submission" date="2017-10" db="EMBL/GenBank/DDBJ databases">
        <title>The draft genome sequence of Lewinella nigricans NBRC 102662.</title>
        <authorList>
            <person name="Wang K."/>
        </authorList>
    </citation>
    <scope>NUCLEOTIDE SEQUENCE [LARGE SCALE GENOMIC DNA]</scope>
    <source>
        <strain evidence="6 7">NBRC 102662</strain>
    </source>
</reference>
<evidence type="ECO:0000313" key="6">
    <source>
        <dbReference type="EMBL" id="PHN06009.1"/>
    </source>
</evidence>
<gene>
    <name evidence="6" type="ORF">CRP01_13650</name>
</gene>
<organism evidence="6 7">
    <name type="scientific">Flavilitoribacter nigricans (strain ATCC 23147 / DSM 23189 / NBRC 102662 / NCIMB 1420 / SS-2)</name>
    <name type="common">Lewinella nigricans</name>
    <dbReference type="NCBI Taxonomy" id="1122177"/>
    <lineage>
        <taxon>Bacteria</taxon>
        <taxon>Pseudomonadati</taxon>
        <taxon>Bacteroidota</taxon>
        <taxon>Saprospiria</taxon>
        <taxon>Saprospirales</taxon>
        <taxon>Lewinellaceae</taxon>
        <taxon>Flavilitoribacter</taxon>
    </lineage>
</organism>
<evidence type="ECO:0000259" key="5">
    <source>
        <dbReference type="Pfam" id="PF07635"/>
    </source>
</evidence>
<feature type="signal peptide" evidence="2">
    <location>
        <begin position="1"/>
        <end position="19"/>
    </location>
</feature>
<dbReference type="PROSITE" id="PS51257">
    <property type="entry name" value="PROKAR_LIPOPROTEIN"/>
    <property type="match status" value="1"/>
</dbReference>
<dbReference type="InterPro" id="IPR011444">
    <property type="entry name" value="DUF1549"/>
</dbReference>
<keyword evidence="7" id="KW-1185">Reference proteome</keyword>
<dbReference type="OrthoDB" id="830784at2"/>
<proteinExistence type="predicted"/>
<feature type="domain" description="DUF1549" evidence="3">
    <location>
        <begin position="152"/>
        <end position="363"/>
    </location>
</feature>
<evidence type="ECO:0000259" key="4">
    <source>
        <dbReference type="Pfam" id="PF07587"/>
    </source>
</evidence>
<name>A0A2D0NCV3_FLAN2</name>
<feature type="region of interest" description="Disordered" evidence="1">
    <location>
        <begin position="972"/>
        <end position="994"/>
    </location>
</feature>
<dbReference type="Pfam" id="PF07587">
    <property type="entry name" value="PSD1"/>
    <property type="match status" value="1"/>
</dbReference>
<dbReference type="EMBL" id="PDUD01000019">
    <property type="protein sequence ID" value="PHN06009.1"/>
    <property type="molecule type" value="Genomic_DNA"/>
</dbReference>
<comment type="caution">
    <text evidence="6">The sequence shown here is derived from an EMBL/GenBank/DDBJ whole genome shotgun (WGS) entry which is preliminary data.</text>
</comment>
<sequence>MPTLINRLVFISFCILLFAACRSEQEAAALPREVDFNFHIRPILSNHCFTCHGPDESSRQAGLRLDTYEGATALLESGKQAIVPGHWKRSEAIRRIASEEAEVIMPPPDANNPVSERDLALLKKWIRQGAEWKDYWAFLPPDTAVYDPELSIDHFINAQLELQGLEAAPEADKRQLARRLSYLLTGLPPKSDLIEHYVNDDAPDAYEQLVDQLLASPDFGERWARHWMDLVRYAETKGHEFDYPVIGAWRYRDYLIRAFNQDLPYDQLIREHLAGDLLEQQRYDPETGHNESLIGTVFYNMGEGKHSPVDIRKEEADRIDNIIDVTTKTFQGLTLACARCHDHKFDPLPTADYYALYGIFESARFTYYPTNSGLQAQARVDSIETHKQAIRSLIAGAMPAHEGPQVLATSQQFNEPEGPAAGAVRVLADFRKGDHQGWMVRGEAFAAGNALGEPEFDPDTDQLRGFAAAKASSRFGGIGVQGTLRSPTFTIDHDYLTARVAGQNTTVRLIIDNFQLIQAPIHGELTQELNSPDMTTIRMNLSMWRGSKAYLELLNGKMWKNRQRHDHSVEPDAWLEAEYAFLHDSASVQELPKLNALKNTPLRKKDLDQWAKGQTDRETAAALNRELPRANLGPVRGPISGHRDSIRAIRDRLYAFTSFGGVSEGDAVFSPVFIRGNHLQVSEERLPHRYLTAFKELYPNFSEQGSGRLELANAIADPDNPLTARVMVNRLWHHLFGRGLVETVDNFGLQGKIPTHPALLDHLALRFIEEDWSIKAMIREIALSDAFRRSTAPSEMSKKKDPQNLWLQHFPIRRLEAEAIRDGILAVSGRLDTSRFGPSVAVHLTPFMQGRGRPWESGPLDGDGRRSIYQAVRRNFLPPMMLTFDFPVPFSTFGNRNVSNVPAQSLNLMNDPFVQEQAEVWAQQILDREATFEERLDGIYRKAFARPPTEAEIEKARSFFAEQAALYQEVETQERSDSTGLASQEVAPDTEPKDPQLQTWADFCQVIFNIKEFIFLL</sequence>
<dbReference type="InterPro" id="IPR011429">
    <property type="entry name" value="Cyt_c_Planctomycete-type"/>
</dbReference>
<evidence type="ECO:0000313" key="7">
    <source>
        <dbReference type="Proteomes" id="UP000223913"/>
    </source>
</evidence>
<dbReference type="InterPro" id="IPR036909">
    <property type="entry name" value="Cyt_c-like_dom_sf"/>
</dbReference>
<keyword evidence="2" id="KW-0732">Signal</keyword>
<evidence type="ECO:0000256" key="1">
    <source>
        <dbReference type="SAM" id="MobiDB-lite"/>
    </source>
</evidence>
<protein>
    <recommendedName>
        <fullName evidence="8">Cytochrome c domain-containing protein</fullName>
    </recommendedName>
</protein>
<evidence type="ECO:0000259" key="3">
    <source>
        <dbReference type="Pfam" id="PF07583"/>
    </source>
</evidence>